<proteinExistence type="predicted"/>
<dbReference type="AlphaFoldDB" id="A0A3B0V8U0"/>
<protein>
    <recommendedName>
        <fullName evidence="3">Ezrin/radixin/moesin family protein</fullName>
    </recommendedName>
</protein>
<evidence type="ECO:0008006" key="3">
    <source>
        <dbReference type="Google" id="ProtNLM"/>
    </source>
</evidence>
<accession>A0A3B0V8U0</accession>
<dbReference type="EMBL" id="UOES01000397">
    <property type="protein sequence ID" value="VAW28406.1"/>
    <property type="molecule type" value="Genomic_DNA"/>
</dbReference>
<organism evidence="2">
    <name type="scientific">hydrothermal vent metagenome</name>
    <dbReference type="NCBI Taxonomy" id="652676"/>
    <lineage>
        <taxon>unclassified sequences</taxon>
        <taxon>metagenomes</taxon>
        <taxon>ecological metagenomes</taxon>
    </lineage>
</organism>
<gene>
    <name evidence="2" type="ORF">MNBD_BACTEROID06-1169</name>
</gene>
<evidence type="ECO:0000313" key="2">
    <source>
        <dbReference type="EMBL" id="VAW28406.1"/>
    </source>
</evidence>
<sequence length="204" mass="22961">MKKLVLVSLLLVFGFTSIAQLSKQEKKEWKAKYKAYKKDLEGFKILVEENGSLKAQLSNAKNQLDETKSKLSDKDARISDLQDENARMKSQVVAANAAAQEARSALNSKPDTEPAPMSMDGVVFKVQVGAFAKKDMSSFFDNNPMFSGENEEGLQKITLGFFRDYWEADTFKKHLREMGVKDAWIVPYKDGQRVPIKDVLEGVI</sequence>
<feature type="coiled-coil region" evidence="1">
    <location>
        <begin position="19"/>
        <end position="98"/>
    </location>
</feature>
<keyword evidence="1" id="KW-0175">Coiled coil</keyword>
<evidence type="ECO:0000256" key="1">
    <source>
        <dbReference type="SAM" id="Coils"/>
    </source>
</evidence>
<reference evidence="2" key="1">
    <citation type="submission" date="2018-06" db="EMBL/GenBank/DDBJ databases">
        <authorList>
            <person name="Zhirakovskaya E."/>
        </authorList>
    </citation>
    <scope>NUCLEOTIDE SEQUENCE</scope>
</reference>
<name>A0A3B0V8U0_9ZZZZ</name>